<accession>A0A0V0YH90</accession>
<dbReference type="Proteomes" id="UP000054815">
    <property type="component" value="Unassembled WGS sequence"/>
</dbReference>
<name>A0A0V0YH90_TRIPS</name>
<evidence type="ECO:0000313" key="1">
    <source>
        <dbReference type="EMBL" id="KRX99688.1"/>
    </source>
</evidence>
<proteinExistence type="predicted"/>
<comment type="caution">
    <text evidence="1">The sequence shown here is derived from an EMBL/GenBank/DDBJ whole genome shotgun (WGS) entry which is preliminary data.</text>
</comment>
<organism evidence="1 2">
    <name type="scientific">Trichinella pseudospiralis</name>
    <name type="common">Parasitic roundworm</name>
    <dbReference type="NCBI Taxonomy" id="6337"/>
    <lineage>
        <taxon>Eukaryota</taxon>
        <taxon>Metazoa</taxon>
        <taxon>Ecdysozoa</taxon>
        <taxon>Nematoda</taxon>
        <taxon>Enoplea</taxon>
        <taxon>Dorylaimia</taxon>
        <taxon>Trichinellida</taxon>
        <taxon>Trichinellidae</taxon>
        <taxon>Trichinella</taxon>
    </lineage>
</organism>
<evidence type="ECO:0000313" key="2">
    <source>
        <dbReference type="Proteomes" id="UP000054815"/>
    </source>
</evidence>
<reference evidence="1 2" key="1">
    <citation type="submission" date="2015-01" db="EMBL/GenBank/DDBJ databases">
        <title>Evolution of Trichinella species and genotypes.</title>
        <authorList>
            <person name="Korhonen P.K."/>
            <person name="Edoardo P."/>
            <person name="Giuseppe L.R."/>
            <person name="Gasser R.B."/>
        </authorList>
    </citation>
    <scope>NUCLEOTIDE SEQUENCE [LARGE SCALE GENOMIC DNA]</scope>
    <source>
        <strain evidence="1">ISS141</strain>
    </source>
</reference>
<protein>
    <submittedName>
        <fullName evidence="1">Uncharacterized protein</fullName>
    </submittedName>
</protein>
<gene>
    <name evidence="1" type="ORF">T4E_3419</name>
</gene>
<dbReference type="EMBL" id="JYDU01000013">
    <property type="protein sequence ID" value="KRX99688.1"/>
    <property type="molecule type" value="Genomic_DNA"/>
</dbReference>
<sequence>MNVKSNDHANTVQLRDQCLFPFSIHTACVCLMATSIELARKLSGSSRRRIILGLVEIPTPSACLSA</sequence>
<dbReference type="AlphaFoldDB" id="A0A0V0YH90"/>